<dbReference type="GO" id="GO:0043176">
    <property type="term" value="F:amine binding"/>
    <property type="evidence" value="ECO:0007669"/>
    <property type="project" value="InterPro"/>
</dbReference>
<name>A0A224YC64_9ACAR</name>
<dbReference type="EMBL" id="GFPF01004142">
    <property type="protein sequence ID" value="MAA15288.1"/>
    <property type="molecule type" value="Transcribed_RNA"/>
</dbReference>
<protein>
    <submittedName>
        <fullName evidence="2">Lipocalin</fullName>
    </submittedName>
</protein>
<dbReference type="GO" id="GO:0030682">
    <property type="term" value="P:symbiont-mediated perturbation of host defenses"/>
    <property type="evidence" value="ECO:0007669"/>
    <property type="project" value="InterPro"/>
</dbReference>
<feature type="signal peptide" evidence="1">
    <location>
        <begin position="1"/>
        <end position="20"/>
    </location>
</feature>
<keyword evidence="1" id="KW-0732">Signal</keyword>
<dbReference type="Pfam" id="PF02098">
    <property type="entry name" value="His_binding"/>
    <property type="match status" value="1"/>
</dbReference>
<evidence type="ECO:0000256" key="1">
    <source>
        <dbReference type="SAM" id="SignalP"/>
    </source>
</evidence>
<dbReference type="InterPro" id="IPR012674">
    <property type="entry name" value="Calycin"/>
</dbReference>
<proteinExistence type="predicted"/>
<dbReference type="SUPFAM" id="SSF50814">
    <property type="entry name" value="Lipocalins"/>
    <property type="match status" value="1"/>
</dbReference>
<evidence type="ECO:0000313" key="2">
    <source>
        <dbReference type="EMBL" id="MAA15288.1"/>
    </source>
</evidence>
<organism evidence="2">
    <name type="scientific">Rhipicephalus zambeziensis</name>
    <dbReference type="NCBI Taxonomy" id="60191"/>
    <lineage>
        <taxon>Eukaryota</taxon>
        <taxon>Metazoa</taxon>
        <taxon>Ecdysozoa</taxon>
        <taxon>Arthropoda</taxon>
        <taxon>Chelicerata</taxon>
        <taxon>Arachnida</taxon>
        <taxon>Acari</taxon>
        <taxon>Parasitiformes</taxon>
        <taxon>Ixodida</taxon>
        <taxon>Ixodoidea</taxon>
        <taxon>Ixodidae</taxon>
        <taxon>Rhipicephalinae</taxon>
        <taxon>Rhipicephalus</taxon>
        <taxon>Rhipicephalus</taxon>
    </lineage>
</organism>
<accession>A0A224YC64</accession>
<sequence>MVIFFAGFVVCNVVVQVAKGANSCSDSSQIDGWTFFSQSSRFDMLQRNYNHSGRTNNSMCVNIGRNNSDVEEHTVIKNFTYRNLSSKFDKWATAFIKLQFYTDILEYDEYDNSDETSTAAISEQTYKYAKSTIICTASGFSLSPPFWTFLYVNKNCSVVALSHFIDDCSRSTEPLLEDSSRQDEYDAATRDHCLKPRCELWVRRNNNESQHRAGELSDSHCCEQFFNKTCAVSTLVRVYDPKICLR</sequence>
<reference evidence="2" key="1">
    <citation type="journal article" date="2017" name="Parasit. Vectors">
        <title>Sialotranscriptomics of Rhipicephalus zambeziensis reveals intricate expression profiles of secretory proteins and suggests tight temporal transcriptional regulation during blood-feeding.</title>
        <authorList>
            <person name="de Castro M.H."/>
            <person name="de Klerk D."/>
            <person name="Pienaar R."/>
            <person name="Rees D.J.G."/>
            <person name="Mans B.J."/>
        </authorList>
    </citation>
    <scope>NUCLEOTIDE SEQUENCE</scope>
    <source>
        <tissue evidence="2">Salivary glands</tissue>
    </source>
</reference>
<dbReference type="AlphaFoldDB" id="A0A224YC64"/>
<dbReference type="Gene3D" id="2.40.128.20">
    <property type="match status" value="1"/>
</dbReference>
<dbReference type="InterPro" id="IPR002970">
    <property type="entry name" value="Tick_his-bd"/>
</dbReference>
<feature type="chain" id="PRO_5012601214" evidence="1">
    <location>
        <begin position="21"/>
        <end position="246"/>
    </location>
</feature>